<dbReference type="SUPFAM" id="SSF144232">
    <property type="entry name" value="HIT/MYND zinc finger-like"/>
    <property type="match status" value="1"/>
</dbReference>
<evidence type="ECO:0000256" key="7">
    <source>
        <dbReference type="SAM" id="MobiDB-lite"/>
    </source>
</evidence>
<feature type="region of interest" description="Disordered" evidence="7">
    <location>
        <begin position="55"/>
        <end position="84"/>
    </location>
</feature>
<keyword evidence="3" id="KW-0862">Zinc</keyword>
<dbReference type="InterPro" id="IPR010285">
    <property type="entry name" value="DNA_helicase_pif1-like_DEAD"/>
</dbReference>
<protein>
    <recommendedName>
        <fullName evidence="5">ATP-dependent DNA helicase</fullName>
        <ecNumber evidence="5">5.6.2.3</ecNumber>
    </recommendedName>
</protein>
<dbReference type="Pfam" id="PF05970">
    <property type="entry name" value="PIF1"/>
    <property type="match status" value="1"/>
</dbReference>
<accession>A0ABR1G8R2</accession>
<proteinExistence type="inferred from homology"/>
<dbReference type="PROSITE" id="PS50158">
    <property type="entry name" value="ZF_CCHC"/>
    <property type="match status" value="1"/>
</dbReference>
<keyword evidence="6" id="KW-0175">Coiled coil</keyword>
<sequence length="762" mass="84490">MQEAKDESKTQREACSVCGAESRRECPCGTRRYCSVSCQLKDWTELEHKPACLKLREEIPERPTRPPSPLRPVYGEPPPPPPQRADFAAWLAEREKSGVPALDADQRRACDAVVRDGKNVFVTGSGGNGKSHVTRTILDFFGEHYGDMYGQRVAVCAPTGIAATHVNGTTIHSATGIGVPKCNEDFRRMHQGFRKELWTKLVEVLVIDEISMLSGEWFDNLDRTLRELAHWYGRGDFQKWVRVPVEEIPPFGGIQVVVVGDFFQLPPIPATIHAETYQRLDAGLFHAQHVPKDSHTKKIYFTNRGYAFQSKAWFNADMVYVHLRTCHRVGAHEQKFVDVLNRLRAGTHAPRDVDALNAVAVPAPGHPDDVDPTEIWPTNAKVNAVNKAGLEKLPAPLRRFEFQTWVRPFRNIPPYITEDEIRHALETCDFIKYNKLIEPMVDLKPGCRVLLLKNIDTRNEAKKEQPLVNGTTGRVLRWATAAEAETALAAREQALEDKLEAAKEQRERKGKRSYETSLERKLYEELQKLRSHCASYCGHDVDANGDAAPNGETLFPYVRFSKGREEVVLPALFDEELVGQGVAYVMQMPLKLGYAVTIHKSQGMSLDHATISTSGCFAEGQAYVALSRVTGAKALALARPLKGVDVKTPKLSKTFYDLCDALAKEAEDLGGADALGMGPVALRGVLEGMPPSAARDRALEIVANLDPSLDQDAPGVLHWQTKKPSVAREEYGGSGVGSTSKGKAGRCYKCQQLGHWASDCPN</sequence>
<dbReference type="EC" id="5.6.2.3" evidence="5"/>
<keyword evidence="5" id="KW-0378">Hydrolase</keyword>
<feature type="coiled-coil region" evidence="6">
    <location>
        <begin position="485"/>
        <end position="512"/>
    </location>
</feature>
<evidence type="ECO:0000256" key="4">
    <source>
        <dbReference type="PROSITE-ProRule" id="PRU00134"/>
    </source>
</evidence>
<comment type="similarity">
    <text evidence="5">Belongs to the helicase family.</text>
</comment>
<dbReference type="InterPro" id="IPR001878">
    <property type="entry name" value="Znf_CCHC"/>
</dbReference>
<dbReference type="PANTHER" id="PTHR47642:SF5">
    <property type="entry name" value="ATP-DEPENDENT DNA HELICASE"/>
    <property type="match status" value="1"/>
</dbReference>
<evidence type="ECO:0000259" key="8">
    <source>
        <dbReference type="PROSITE" id="PS50158"/>
    </source>
</evidence>
<dbReference type="CDD" id="cd18809">
    <property type="entry name" value="SF1_C_RecD"/>
    <property type="match status" value="1"/>
</dbReference>
<evidence type="ECO:0000313" key="11">
    <source>
        <dbReference type="Proteomes" id="UP001363151"/>
    </source>
</evidence>
<keyword evidence="5" id="KW-0547">Nucleotide-binding</keyword>
<evidence type="ECO:0000256" key="2">
    <source>
        <dbReference type="ARBA" id="ARBA00022771"/>
    </source>
</evidence>
<keyword evidence="5" id="KW-0067">ATP-binding</keyword>
<keyword evidence="11" id="KW-1185">Reference proteome</keyword>
<dbReference type="InterPro" id="IPR036875">
    <property type="entry name" value="Znf_CCHC_sf"/>
</dbReference>
<evidence type="ECO:0000313" key="10">
    <source>
        <dbReference type="EMBL" id="KAK7249543.1"/>
    </source>
</evidence>
<feature type="domain" description="CCHC-type" evidence="8">
    <location>
        <begin position="746"/>
        <end position="762"/>
    </location>
</feature>
<keyword evidence="5" id="KW-0233">DNA recombination</keyword>
<dbReference type="SMART" id="SM00343">
    <property type="entry name" value="ZnF_C2HC"/>
    <property type="match status" value="1"/>
</dbReference>
<dbReference type="Gene3D" id="6.10.140.2220">
    <property type="match status" value="1"/>
</dbReference>
<feature type="compositionally biased region" description="Pro residues" evidence="7">
    <location>
        <begin position="65"/>
        <end position="83"/>
    </location>
</feature>
<comment type="cofactor">
    <cofactor evidence="5">
        <name>Mg(2+)</name>
        <dbReference type="ChEBI" id="CHEBI:18420"/>
    </cofactor>
</comment>
<dbReference type="Pfam" id="PF01753">
    <property type="entry name" value="zf-MYND"/>
    <property type="match status" value="1"/>
</dbReference>
<dbReference type="PROSITE" id="PS01360">
    <property type="entry name" value="ZF_MYND_1"/>
    <property type="match status" value="1"/>
</dbReference>
<dbReference type="Proteomes" id="UP001363151">
    <property type="component" value="Unassembled WGS sequence"/>
</dbReference>
<keyword evidence="5" id="KW-0347">Helicase</keyword>
<gene>
    <name evidence="10" type="ORF">SO694_0038003</name>
</gene>
<feature type="domain" description="MYND-type" evidence="9">
    <location>
        <begin position="15"/>
        <end position="52"/>
    </location>
</feature>
<organism evidence="10 11">
    <name type="scientific">Aureococcus anophagefferens</name>
    <name type="common">Harmful bloom alga</name>
    <dbReference type="NCBI Taxonomy" id="44056"/>
    <lineage>
        <taxon>Eukaryota</taxon>
        <taxon>Sar</taxon>
        <taxon>Stramenopiles</taxon>
        <taxon>Ochrophyta</taxon>
        <taxon>Pelagophyceae</taxon>
        <taxon>Pelagomonadales</taxon>
        <taxon>Pelagomonadaceae</taxon>
        <taxon>Aureococcus</taxon>
    </lineage>
</organism>
<reference evidence="10 11" key="1">
    <citation type="submission" date="2024-03" db="EMBL/GenBank/DDBJ databases">
        <title>Aureococcus anophagefferens CCMP1851 and Kratosvirus quantuckense: Draft genome of a second virus-susceptible host strain in the model system.</title>
        <authorList>
            <person name="Chase E."/>
            <person name="Truchon A.R."/>
            <person name="Schepens W."/>
            <person name="Wilhelm S.W."/>
        </authorList>
    </citation>
    <scope>NUCLEOTIDE SEQUENCE [LARGE SCALE GENOMIC DNA]</scope>
    <source>
        <strain evidence="10 11">CCMP1851</strain>
    </source>
</reference>
<dbReference type="SUPFAM" id="SSF52540">
    <property type="entry name" value="P-loop containing nucleoside triphosphate hydrolases"/>
    <property type="match status" value="2"/>
</dbReference>
<comment type="catalytic activity">
    <reaction evidence="5">
        <text>ATP + H2O = ADP + phosphate + H(+)</text>
        <dbReference type="Rhea" id="RHEA:13065"/>
        <dbReference type="ChEBI" id="CHEBI:15377"/>
        <dbReference type="ChEBI" id="CHEBI:15378"/>
        <dbReference type="ChEBI" id="CHEBI:30616"/>
        <dbReference type="ChEBI" id="CHEBI:43474"/>
        <dbReference type="ChEBI" id="CHEBI:456216"/>
        <dbReference type="EC" id="5.6.2.3"/>
    </reaction>
</comment>
<name>A0ABR1G8R2_AURAN</name>
<dbReference type="SUPFAM" id="SSF57756">
    <property type="entry name" value="Retrovirus zinc finger-like domains"/>
    <property type="match status" value="1"/>
</dbReference>
<dbReference type="Gene3D" id="4.10.60.10">
    <property type="entry name" value="Zinc finger, CCHC-type"/>
    <property type="match status" value="1"/>
</dbReference>
<evidence type="ECO:0000256" key="6">
    <source>
        <dbReference type="SAM" id="Coils"/>
    </source>
</evidence>
<dbReference type="PANTHER" id="PTHR47642">
    <property type="entry name" value="ATP-DEPENDENT DNA HELICASE"/>
    <property type="match status" value="1"/>
</dbReference>
<comment type="caution">
    <text evidence="10">The sequence shown here is derived from an EMBL/GenBank/DDBJ whole genome shotgun (WGS) entry which is preliminary data.</text>
</comment>
<keyword evidence="1" id="KW-0479">Metal-binding</keyword>
<feature type="compositionally biased region" description="Basic and acidic residues" evidence="7">
    <location>
        <begin position="55"/>
        <end position="64"/>
    </location>
</feature>
<evidence type="ECO:0000259" key="9">
    <source>
        <dbReference type="PROSITE" id="PS50865"/>
    </source>
</evidence>
<dbReference type="InterPro" id="IPR027417">
    <property type="entry name" value="P-loop_NTPase"/>
</dbReference>
<dbReference type="Pfam" id="PF00098">
    <property type="entry name" value="zf-CCHC"/>
    <property type="match status" value="1"/>
</dbReference>
<dbReference type="Gene3D" id="3.40.50.300">
    <property type="entry name" value="P-loop containing nucleotide triphosphate hydrolases"/>
    <property type="match status" value="1"/>
</dbReference>
<dbReference type="InterPro" id="IPR051055">
    <property type="entry name" value="PIF1_helicase"/>
</dbReference>
<evidence type="ECO:0000256" key="5">
    <source>
        <dbReference type="RuleBase" id="RU363044"/>
    </source>
</evidence>
<dbReference type="PROSITE" id="PS50865">
    <property type="entry name" value="ZF_MYND_2"/>
    <property type="match status" value="1"/>
</dbReference>
<dbReference type="EMBL" id="JBBJCI010000063">
    <property type="protein sequence ID" value="KAK7249543.1"/>
    <property type="molecule type" value="Genomic_DNA"/>
</dbReference>
<keyword evidence="5" id="KW-0227">DNA damage</keyword>
<dbReference type="InterPro" id="IPR002893">
    <property type="entry name" value="Znf_MYND"/>
</dbReference>
<evidence type="ECO:0000256" key="1">
    <source>
        <dbReference type="ARBA" id="ARBA00022723"/>
    </source>
</evidence>
<keyword evidence="5" id="KW-0234">DNA repair</keyword>
<evidence type="ECO:0000256" key="3">
    <source>
        <dbReference type="ARBA" id="ARBA00022833"/>
    </source>
</evidence>
<keyword evidence="2 4" id="KW-0863">Zinc-finger</keyword>